<reference evidence="1 2" key="1">
    <citation type="submission" date="2018-04" db="EMBL/GenBank/DDBJ databases">
        <title>Draft genome sequence of Pseudomonas syringae pv. actinidiae biovar 3 strains isolated from kiwifruit in Kagawa prefecture.</title>
        <authorList>
            <person name="Tabuchi M."/>
            <person name="Saito M."/>
            <person name="Fujiwara S."/>
            <person name="Sasa N."/>
            <person name="Akimitsu K."/>
            <person name="Gomi K."/>
            <person name="Konishi-Sugita S."/>
            <person name="Hamano K."/>
            <person name="Kataoka I."/>
        </authorList>
    </citation>
    <scope>NUCLEOTIDE SEQUENCE [LARGE SCALE GENOMIC DNA]</scope>
    <source>
        <strain evidence="1 2">MAFF212211</strain>
    </source>
</reference>
<evidence type="ECO:0000313" key="2">
    <source>
        <dbReference type="Proteomes" id="UP000248291"/>
    </source>
</evidence>
<name>A0AAN4Q9W5_PSESF</name>
<dbReference type="GO" id="GO:0003677">
    <property type="term" value="F:DNA binding"/>
    <property type="evidence" value="ECO:0007669"/>
    <property type="project" value="UniProtKB-KW"/>
</dbReference>
<gene>
    <name evidence="1" type="ORF">KPSA3_05951</name>
</gene>
<dbReference type="AlphaFoldDB" id="A0AAN4Q9W5"/>
<keyword evidence="1" id="KW-0238">DNA-binding</keyword>
<dbReference type="EMBL" id="BGKA01000236">
    <property type="protein sequence ID" value="GBH19932.1"/>
    <property type="molecule type" value="Genomic_DNA"/>
</dbReference>
<dbReference type="Proteomes" id="UP000248291">
    <property type="component" value="Unassembled WGS sequence"/>
</dbReference>
<accession>A0AAN4Q9W5</accession>
<sequence>MVDAAEAMQAGGQGCEYVAGIAFAALLDDLSANTQQAFGVGQVLVFLLELLQLVFAQAQAFQFFKLVAEQLMACALFVAGVGETLQLLSRLPPALRSKMNLAGKVGRARVFIQQASVGVGLEQRLMLVLAVDINEQFAQRLQVSLRAGRAIDVRARATFGGNHPAQDAGAVVVEVALFEPGLGLGNVAQVERGKDVCLVGTRPDHAAVGPVAQSQAQGVDHDRLAGTGFASNNAHASIQFQIKVFDDGVVVYGKVHQH</sequence>
<organism evidence="1 2">
    <name type="scientific">Pseudomonas syringae pv. actinidiae</name>
    <dbReference type="NCBI Taxonomy" id="103796"/>
    <lineage>
        <taxon>Bacteria</taxon>
        <taxon>Pseudomonadati</taxon>
        <taxon>Pseudomonadota</taxon>
        <taxon>Gammaproteobacteria</taxon>
        <taxon>Pseudomonadales</taxon>
        <taxon>Pseudomonadaceae</taxon>
        <taxon>Pseudomonas</taxon>
        <taxon>Pseudomonas syringae</taxon>
    </lineage>
</organism>
<comment type="caution">
    <text evidence="1">The sequence shown here is derived from an EMBL/GenBank/DDBJ whole genome shotgun (WGS) entry which is preliminary data.</text>
</comment>
<protein>
    <submittedName>
        <fullName evidence="1">DNA-binding transcriptional regulator</fullName>
    </submittedName>
</protein>
<proteinExistence type="predicted"/>
<evidence type="ECO:0000313" key="1">
    <source>
        <dbReference type="EMBL" id="GBH19932.1"/>
    </source>
</evidence>